<keyword evidence="3" id="KW-1185">Reference proteome</keyword>
<sequence length="103" mass="11390">MAAKRLCFQEEVKGVGWQPERRLGESEEEMGSGGQPLNKCKPLGGSGAGWAPGTLPLSSEEKERQRSREKTQPGRRALSQLCFQNCECRPSVKVNSRPHLPAR</sequence>
<feature type="compositionally biased region" description="Basic and acidic residues" evidence="1">
    <location>
        <begin position="59"/>
        <end position="72"/>
    </location>
</feature>
<comment type="caution">
    <text evidence="2">The sequence shown here is derived from an EMBL/GenBank/DDBJ whole genome shotgun (WGS) entry which is preliminary data.</text>
</comment>
<dbReference type="AlphaFoldDB" id="A0AAV7N9P4"/>
<feature type="region of interest" description="Disordered" evidence="1">
    <location>
        <begin position="18"/>
        <end position="76"/>
    </location>
</feature>
<accession>A0AAV7N9P4</accession>
<name>A0AAV7N9P4_PLEWA</name>
<evidence type="ECO:0000313" key="2">
    <source>
        <dbReference type="EMBL" id="KAJ1112785.1"/>
    </source>
</evidence>
<dbReference type="Proteomes" id="UP001066276">
    <property type="component" value="Chromosome 8"/>
</dbReference>
<evidence type="ECO:0000256" key="1">
    <source>
        <dbReference type="SAM" id="MobiDB-lite"/>
    </source>
</evidence>
<proteinExistence type="predicted"/>
<evidence type="ECO:0000313" key="3">
    <source>
        <dbReference type="Proteomes" id="UP001066276"/>
    </source>
</evidence>
<organism evidence="2 3">
    <name type="scientific">Pleurodeles waltl</name>
    <name type="common">Iberian ribbed newt</name>
    <dbReference type="NCBI Taxonomy" id="8319"/>
    <lineage>
        <taxon>Eukaryota</taxon>
        <taxon>Metazoa</taxon>
        <taxon>Chordata</taxon>
        <taxon>Craniata</taxon>
        <taxon>Vertebrata</taxon>
        <taxon>Euteleostomi</taxon>
        <taxon>Amphibia</taxon>
        <taxon>Batrachia</taxon>
        <taxon>Caudata</taxon>
        <taxon>Salamandroidea</taxon>
        <taxon>Salamandridae</taxon>
        <taxon>Pleurodelinae</taxon>
        <taxon>Pleurodeles</taxon>
    </lineage>
</organism>
<gene>
    <name evidence="2" type="ORF">NDU88_001046</name>
</gene>
<reference evidence="2" key="1">
    <citation type="journal article" date="2022" name="bioRxiv">
        <title>Sequencing and chromosome-scale assembly of the giantPleurodeles waltlgenome.</title>
        <authorList>
            <person name="Brown T."/>
            <person name="Elewa A."/>
            <person name="Iarovenko S."/>
            <person name="Subramanian E."/>
            <person name="Araus A.J."/>
            <person name="Petzold A."/>
            <person name="Susuki M."/>
            <person name="Suzuki K.-i.T."/>
            <person name="Hayashi T."/>
            <person name="Toyoda A."/>
            <person name="Oliveira C."/>
            <person name="Osipova E."/>
            <person name="Leigh N.D."/>
            <person name="Simon A."/>
            <person name="Yun M.H."/>
        </authorList>
    </citation>
    <scope>NUCLEOTIDE SEQUENCE</scope>
    <source>
        <strain evidence="2">20211129_DDA</strain>
        <tissue evidence="2">Liver</tissue>
    </source>
</reference>
<protein>
    <submittedName>
        <fullName evidence="2">Uncharacterized protein</fullName>
    </submittedName>
</protein>
<dbReference type="EMBL" id="JANPWB010000012">
    <property type="protein sequence ID" value="KAJ1112785.1"/>
    <property type="molecule type" value="Genomic_DNA"/>
</dbReference>